<evidence type="ECO:0000313" key="2">
    <source>
        <dbReference type="Proteomes" id="UP001345219"/>
    </source>
</evidence>
<evidence type="ECO:0000313" key="1">
    <source>
        <dbReference type="EMBL" id="KAK4756061.1"/>
    </source>
</evidence>
<dbReference type="InterPro" id="IPR014476">
    <property type="entry name" value="AHL15-29"/>
</dbReference>
<accession>A0AAN7PYA4</accession>
<dbReference type="EMBL" id="JAXIOK010000014">
    <property type="protein sequence ID" value="KAK4756061.1"/>
    <property type="molecule type" value="Genomic_DNA"/>
</dbReference>
<protein>
    <submittedName>
        <fullName evidence="1">Uncharacterized protein</fullName>
    </submittedName>
</protein>
<dbReference type="GO" id="GO:0003680">
    <property type="term" value="F:minor groove of adenine-thymine-rich DNA binding"/>
    <property type="evidence" value="ECO:0007669"/>
    <property type="project" value="InterPro"/>
</dbReference>
<dbReference type="SUPFAM" id="SSF117856">
    <property type="entry name" value="AF0104/ALDC/Ptd012-like"/>
    <property type="match status" value="1"/>
</dbReference>
<comment type="caution">
    <text evidence="1">The sequence shown here is derived from an EMBL/GenBank/DDBJ whole genome shotgun (WGS) entry which is preliminary data.</text>
</comment>
<name>A0AAN7PYA4_9MYRT</name>
<dbReference type="AlphaFoldDB" id="A0AAN7PYA4"/>
<proteinExistence type="predicted"/>
<dbReference type="Proteomes" id="UP001345219">
    <property type="component" value="Chromosome 8"/>
</dbReference>
<dbReference type="GO" id="GO:0005634">
    <property type="term" value="C:nucleus"/>
    <property type="evidence" value="ECO:0007669"/>
    <property type="project" value="TreeGrafter"/>
</dbReference>
<dbReference type="GO" id="GO:0003700">
    <property type="term" value="F:DNA-binding transcription factor activity"/>
    <property type="evidence" value="ECO:0007669"/>
    <property type="project" value="TreeGrafter"/>
</dbReference>
<dbReference type="PANTHER" id="PTHR31100:SF14">
    <property type="entry name" value="AT-HOOK MOTIF NUCLEAR-LOCALIZED PROTEIN 15"/>
    <property type="match status" value="1"/>
</dbReference>
<reference evidence="1 2" key="1">
    <citation type="journal article" date="2023" name="Hortic Res">
        <title>Pangenome of water caltrop reveals structural variations and asymmetric subgenome divergence after allopolyploidization.</title>
        <authorList>
            <person name="Zhang X."/>
            <person name="Chen Y."/>
            <person name="Wang L."/>
            <person name="Yuan Y."/>
            <person name="Fang M."/>
            <person name="Shi L."/>
            <person name="Lu R."/>
            <person name="Comes H.P."/>
            <person name="Ma Y."/>
            <person name="Chen Y."/>
            <person name="Huang G."/>
            <person name="Zhou Y."/>
            <person name="Zheng Z."/>
            <person name="Qiu Y."/>
        </authorList>
    </citation>
    <scope>NUCLEOTIDE SEQUENCE [LARGE SCALE GENOMIC DNA]</scope>
    <source>
        <tissue evidence="1">Roots</tissue>
    </source>
</reference>
<keyword evidence="2" id="KW-1185">Reference proteome</keyword>
<dbReference type="PANTHER" id="PTHR31100">
    <property type="entry name" value="AT-HOOK MOTIF NUCLEAR-LOCALIZED PROTEIN 15"/>
    <property type="match status" value="1"/>
</dbReference>
<sequence length="124" mass="13181">MISKERSHSLRSHILEIKSSSDIMGSISAFASRRRCGVSVAGRFLDPGGEPAGEGCHTVILPAPLSAGATGLTVYLAGGQGQVVGGSPWVHLQHQGRSWLLPPSPWLNAIYGIDAINLFHLHVY</sequence>
<organism evidence="1 2">
    <name type="scientific">Trapa incisa</name>
    <dbReference type="NCBI Taxonomy" id="236973"/>
    <lineage>
        <taxon>Eukaryota</taxon>
        <taxon>Viridiplantae</taxon>
        <taxon>Streptophyta</taxon>
        <taxon>Embryophyta</taxon>
        <taxon>Tracheophyta</taxon>
        <taxon>Spermatophyta</taxon>
        <taxon>Magnoliopsida</taxon>
        <taxon>eudicotyledons</taxon>
        <taxon>Gunneridae</taxon>
        <taxon>Pentapetalae</taxon>
        <taxon>rosids</taxon>
        <taxon>malvids</taxon>
        <taxon>Myrtales</taxon>
        <taxon>Lythraceae</taxon>
        <taxon>Trapa</taxon>
    </lineage>
</organism>
<gene>
    <name evidence="1" type="ORF">SAY87_009818</name>
</gene>